<evidence type="ECO:0000256" key="1">
    <source>
        <dbReference type="SAM" id="MobiDB-lite"/>
    </source>
</evidence>
<name>A0AAW2QG63_SESRA</name>
<reference evidence="2" key="2">
    <citation type="journal article" date="2024" name="Plant">
        <title>Genomic evolution and insights into agronomic trait innovations of Sesamum species.</title>
        <authorList>
            <person name="Miao H."/>
            <person name="Wang L."/>
            <person name="Qu L."/>
            <person name="Liu H."/>
            <person name="Sun Y."/>
            <person name="Le M."/>
            <person name="Wang Q."/>
            <person name="Wei S."/>
            <person name="Zheng Y."/>
            <person name="Lin W."/>
            <person name="Duan Y."/>
            <person name="Cao H."/>
            <person name="Xiong S."/>
            <person name="Wang X."/>
            <person name="Wei L."/>
            <person name="Li C."/>
            <person name="Ma Q."/>
            <person name="Ju M."/>
            <person name="Zhao R."/>
            <person name="Li G."/>
            <person name="Mu C."/>
            <person name="Tian Q."/>
            <person name="Mei H."/>
            <person name="Zhang T."/>
            <person name="Gao T."/>
            <person name="Zhang H."/>
        </authorList>
    </citation>
    <scope>NUCLEOTIDE SEQUENCE</scope>
    <source>
        <strain evidence="2">G02</strain>
    </source>
</reference>
<dbReference type="EMBL" id="JACGWJ010000015">
    <property type="protein sequence ID" value="KAL0366565.1"/>
    <property type="molecule type" value="Genomic_DNA"/>
</dbReference>
<reference evidence="2" key="1">
    <citation type="submission" date="2020-06" db="EMBL/GenBank/DDBJ databases">
        <authorList>
            <person name="Li T."/>
            <person name="Hu X."/>
            <person name="Zhang T."/>
            <person name="Song X."/>
            <person name="Zhang H."/>
            <person name="Dai N."/>
            <person name="Sheng W."/>
            <person name="Hou X."/>
            <person name="Wei L."/>
        </authorList>
    </citation>
    <scope>NUCLEOTIDE SEQUENCE</scope>
    <source>
        <strain evidence="2">G02</strain>
        <tissue evidence="2">Leaf</tissue>
    </source>
</reference>
<feature type="region of interest" description="Disordered" evidence="1">
    <location>
        <begin position="1"/>
        <end position="64"/>
    </location>
</feature>
<organism evidence="2">
    <name type="scientific">Sesamum radiatum</name>
    <name type="common">Black benniseed</name>
    <dbReference type="NCBI Taxonomy" id="300843"/>
    <lineage>
        <taxon>Eukaryota</taxon>
        <taxon>Viridiplantae</taxon>
        <taxon>Streptophyta</taxon>
        <taxon>Embryophyta</taxon>
        <taxon>Tracheophyta</taxon>
        <taxon>Spermatophyta</taxon>
        <taxon>Magnoliopsida</taxon>
        <taxon>eudicotyledons</taxon>
        <taxon>Gunneridae</taxon>
        <taxon>Pentapetalae</taxon>
        <taxon>asterids</taxon>
        <taxon>lamiids</taxon>
        <taxon>Lamiales</taxon>
        <taxon>Pedaliaceae</taxon>
        <taxon>Sesamum</taxon>
    </lineage>
</organism>
<dbReference type="AlphaFoldDB" id="A0AAW2QG63"/>
<feature type="compositionally biased region" description="Gly residues" evidence="1">
    <location>
        <begin position="23"/>
        <end position="36"/>
    </location>
</feature>
<sequence length="64" mass="6755">MADRKGGVLWLKLGRQGRPTSEGGDGPPGEAIGGGARWWRDREGAVNRRARGRERGGGGGKGDR</sequence>
<protein>
    <submittedName>
        <fullName evidence="2">Uncharacterized protein</fullName>
    </submittedName>
</protein>
<comment type="caution">
    <text evidence="2">The sequence shown here is derived from an EMBL/GenBank/DDBJ whole genome shotgun (WGS) entry which is preliminary data.</text>
</comment>
<feature type="compositionally biased region" description="Basic and acidic residues" evidence="1">
    <location>
        <begin position="53"/>
        <end position="64"/>
    </location>
</feature>
<accession>A0AAW2QG63</accession>
<evidence type="ECO:0000313" key="2">
    <source>
        <dbReference type="EMBL" id="KAL0366565.1"/>
    </source>
</evidence>
<gene>
    <name evidence="2" type="ORF">Sradi_3546600</name>
</gene>
<proteinExistence type="predicted"/>